<dbReference type="Proteomes" id="UP000011086">
    <property type="component" value="Unassembled WGS sequence"/>
</dbReference>
<sequence>MCSVRLPNLGTYSRPIYCKIIKAKHLAINLSPTQQNKHALELAS</sequence>
<proteinExistence type="predicted"/>
<dbReference type="EMBL" id="JH793500">
    <property type="protein sequence ID" value="ELQ38186.1"/>
    <property type="molecule type" value="Genomic_DNA"/>
</dbReference>
<accession>A0AA97NXM2</accession>
<reference evidence="1" key="1">
    <citation type="journal article" date="2012" name="PLoS Genet.">
        <title>Comparative analysis of the genomes of two field isolates of the rice blast fungus Magnaporthe oryzae.</title>
        <authorList>
            <person name="Xue M."/>
            <person name="Yang J."/>
            <person name="Li Z."/>
            <person name="Hu S."/>
            <person name="Yao N."/>
            <person name="Dean R.A."/>
            <person name="Zhao W."/>
            <person name="Shen M."/>
            <person name="Zhang H."/>
            <person name="Li C."/>
            <person name="Liu L."/>
            <person name="Cao L."/>
            <person name="Xu X."/>
            <person name="Xing Y."/>
            <person name="Hsiang T."/>
            <person name="Zhang Z."/>
            <person name="Xu J.R."/>
            <person name="Peng Y.L."/>
        </authorList>
    </citation>
    <scope>NUCLEOTIDE SEQUENCE</scope>
    <source>
        <strain evidence="1">Y34</strain>
    </source>
</reference>
<name>A0AA97NXM2_PYRO3</name>
<protein>
    <submittedName>
        <fullName evidence="1">Uncharacterized protein</fullName>
    </submittedName>
</protein>
<organism evidence="1">
    <name type="scientific">Pyricularia oryzae (strain Y34)</name>
    <name type="common">Rice blast fungus</name>
    <name type="synonym">Magnaporthe oryzae</name>
    <dbReference type="NCBI Taxonomy" id="1143189"/>
    <lineage>
        <taxon>Eukaryota</taxon>
        <taxon>Fungi</taxon>
        <taxon>Dikarya</taxon>
        <taxon>Ascomycota</taxon>
        <taxon>Pezizomycotina</taxon>
        <taxon>Sordariomycetes</taxon>
        <taxon>Sordariomycetidae</taxon>
        <taxon>Magnaporthales</taxon>
        <taxon>Pyriculariaceae</taxon>
        <taxon>Pyricularia</taxon>
    </lineage>
</organism>
<dbReference type="AlphaFoldDB" id="A0AA97NXM2"/>
<gene>
    <name evidence="1" type="ORF">OOU_Y34scaffold00548g2</name>
</gene>
<evidence type="ECO:0000313" key="1">
    <source>
        <dbReference type="EMBL" id="ELQ38186.1"/>
    </source>
</evidence>